<dbReference type="SUPFAM" id="SSF53822">
    <property type="entry name" value="Periplasmic binding protein-like I"/>
    <property type="match status" value="1"/>
</dbReference>
<feature type="domain" description="GPCR family 3 nine cysteines" evidence="6">
    <location>
        <begin position="82"/>
        <end position="133"/>
    </location>
</feature>
<dbReference type="InterPro" id="IPR017979">
    <property type="entry name" value="GPCR_3_CS"/>
</dbReference>
<proteinExistence type="predicted"/>
<keyword evidence="5" id="KW-0807">Transducer</keyword>
<protein>
    <submittedName>
        <fullName evidence="8">Metabotropic glutamate receptor 5-like</fullName>
    </submittedName>
</protein>
<reference evidence="8" key="1">
    <citation type="submission" date="2025-08" db="UniProtKB">
        <authorList>
            <consortium name="RefSeq"/>
        </authorList>
    </citation>
    <scope>IDENTIFICATION</scope>
</reference>
<keyword evidence="3" id="KW-0675">Receptor</keyword>
<dbReference type="Proteomes" id="UP000695022">
    <property type="component" value="Unplaced"/>
</dbReference>
<comment type="subcellular location">
    <subcellularLocation>
        <location evidence="1">Cell membrane</location>
        <topology evidence="1">Multi-pass membrane protein</topology>
    </subcellularLocation>
</comment>
<dbReference type="Pfam" id="PF07562">
    <property type="entry name" value="NCD3G"/>
    <property type="match status" value="1"/>
</dbReference>
<evidence type="ECO:0000256" key="2">
    <source>
        <dbReference type="ARBA" id="ARBA00022475"/>
    </source>
</evidence>
<dbReference type="InterPro" id="IPR038550">
    <property type="entry name" value="GPCR_3_9-Cys_sf"/>
</dbReference>
<dbReference type="InterPro" id="IPR011500">
    <property type="entry name" value="GPCR_3_9-Cys_dom"/>
</dbReference>
<evidence type="ECO:0000256" key="4">
    <source>
        <dbReference type="ARBA" id="ARBA00023180"/>
    </source>
</evidence>
<keyword evidence="4" id="KW-0325">Glycoprotein</keyword>
<evidence type="ECO:0000313" key="7">
    <source>
        <dbReference type="Proteomes" id="UP000695022"/>
    </source>
</evidence>
<dbReference type="RefSeq" id="XP_014678300.1">
    <property type="nucleotide sequence ID" value="XM_014822814.1"/>
</dbReference>
<evidence type="ECO:0000256" key="3">
    <source>
        <dbReference type="ARBA" id="ARBA00023040"/>
    </source>
</evidence>
<dbReference type="InterPro" id="IPR028082">
    <property type="entry name" value="Peripla_BP_I"/>
</dbReference>
<dbReference type="PANTHER" id="PTHR24060">
    <property type="entry name" value="METABOTROPIC GLUTAMATE RECEPTOR"/>
    <property type="match status" value="1"/>
</dbReference>
<dbReference type="InterPro" id="IPR050726">
    <property type="entry name" value="mGluR"/>
</dbReference>
<keyword evidence="7" id="KW-1185">Reference proteome</keyword>
<evidence type="ECO:0000259" key="6">
    <source>
        <dbReference type="Pfam" id="PF07562"/>
    </source>
</evidence>
<name>A0ABM1F1H9_PRICU</name>
<organism evidence="7 8">
    <name type="scientific">Priapulus caudatus</name>
    <name type="common">Priapulid worm</name>
    <dbReference type="NCBI Taxonomy" id="37621"/>
    <lineage>
        <taxon>Eukaryota</taxon>
        <taxon>Metazoa</taxon>
        <taxon>Ecdysozoa</taxon>
        <taxon>Scalidophora</taxon>
        <taxon>Priapulida</taxon>
        <taxon>Priapulimorpha</taxon>
        <taxon>Priapulimorphida</taxon>
        <taxon>Priapulidae</taxon>
        <taxon>Priapulus</taxon>
    </lineage>
</organism>
<gene>
    <name evidence="8" type="primary">LOC106818098</name>
</gene>
<accession>A0ABM1F1H9</accession>
<dbReference type="Gene3D" id="3.40.50.2300">
    <property type="match status" value="2"/>
</dbReference>
<keyword evidence="2" id="KW-1003">Cell membrane</keyword>
<evidence type="ECO:0000256" key="5">
    <source>
        <dbReference type="ARBA" id="ARBA00023224"/>
    </source>
</evidence>
<keyword evidence="3" id="KW-0297">G-protein coupled receptor</keyword>
<dbReference type="Gene3D" id="2.10.50.30">
    <property type="entry name" value="GPCR, family 3, nine cysteines domain"/>
    <property type="match status" value="1"/>
</dbReference>
<sequence length="140" mass="15930">MNPVDGHLLLEHLMNVNFTTDQGERVYFDEHGDPPGRYDILNYQRLSGSGYGYVRIGTWDSGDLIINASRLIWSEERNKSLPESVCSKPCPRGQVKTIQDGGVACCWVCTECDEYEYLLDEYTCQACPRGWWPNTNLTGQ</sequence>
<evidence type="ECO:0000313" key="8">
    <source>
        <dbReference type="RefSeq" id="XP_014678300.1"/>
    </source>
</evidence>
<keyword evidence="2" id="KW-0472">Membrane</keyword>
<dbReference type="GeneID" id="106818098"/>
<evidence type="ECO:0000256" key="1">
    <source>
        <dbReference type="ARBA" id="ARBA00004651"/>
    </source>
</evidence>
<dbReference type="PROSITE" id="PS00980">
    <property type="entry name" value="G_PROTEIN_RECEP_F3_2"/>
    <property type="match status" value="1"/>
</dbReference>